<comment type="caution">
    <text evidence="6">The sequence shown here is derived from an EMBL/GenBank/DDBJ whole genome shotgun (WGS) entry which is preliminary data.</text>
</comment>
<sequence length="261" mass="28109">MAGSGGAAIALHDVTRRFPLKGVPDGVLALDRVTLDVRPGEFVALLGPSGCGKSTLLRMTAGLDAPSTGTVRVGGNEPAAVAGRQGFGVAFQDHALLPWLTVRDNIALPFRVAGKPVNAARIAALIALVKLTGFEGAFPRNLSGGMRQRVNIARALVLEPEVLLLDEPFGALDAVTRRHMNLELQRIWTETRTTTLLVTHAVEEALFLADRIVVMTGRPGRVAQDLAVPFARPRPVEVMREEEFHRMQDSLVLALEPEAHD</sequence>
<evidence type="ECO:0000256" key="2">
    <source>
        <dbReference type="ARBA" id="ARBA00022448"/>
    </source>
</evidence>
<dbReference type="PANTHER" id="PTHR42788:SF20">
    <property type="entry name" value="ABC TRANSPORTER ATP-BINDING PROTEIN"/>
    <property type="match status" value="1"/>
</dbReference>
<evidence type="ECO:0000256" key="1">
    <source>
        <dbReference type="ARBA" id="ARBA00005417"/>
    </source>
</evidence>
<gene>
    <name evidence="6" type="ORF">J5Y10_10040</name>
</gene>
<evidence type="ECO:0000313" key="7">
    <source>
        <dbReference type="Proteomes" id="UP000677537"/>
    </source>
</evidence>
<dbReference type="GO" id="GO:0005524">
    <property type="term" value="F:ATP binding"/>
    <property type="evidence" value="ECO:0007669"/>
    <property type="project" value="UniProtKB-KW"/>
</dbReference>
<dbReference type="SUPFAM" id="SSF52540">
    <property type="entry name" value="P-loop containing nucleoside triphosphate hydrolases"/>
    <property type="match status" value="1"/>
</dbReference>
<dbReference type="PROSITE" id="PS00211">
    <property type="entry name" value="ABC_TRANSPORTER_1"/>
    <property type="match status" value="1"/>
</dbReference>
<dbReference type="PROSITE" id="PS50893">
    <property type="entry name" value="ABC_TRANSPORTER_2"/>
    <property type="match status" value="1"/>
</dbReference>
<evidence type="ECO:0000259" key="5">
    <source>
        <dbReference type="PROSITE" id="PS50893"/>
    </source>
</evidence>
<dbReference type="InterPro" id="IPR027417">
    <property type="entry name" value="P-loop_NTPase"/>
</dbReference>
<accession>A0A940N0P2</accession>
<dbReference type="EMBL" id="JAGIZA010000005">
    <property type="protein sequence ID" value="MBP0493115.1"/>
    <property type="molecule type" value="Genomic_DNA"/>
</dbReference>
<dbReference type="InterPro" id="IPR003439">
    <property type="entry name" value="ABC_transporter-like_ATP-bd"/>
</dbReference>
<reference evidence="6" key="1">
    <citation type="submission" date="2021-03" db="EMBL/GenBank/DDBJ databases">
        <authorList>
            <person name="So Y."/>
        </authorList>
    </citation>
    <scope>NUCLEOTIDE SEQUENCE</scope>
    <source>
        <strain evidence="6">SG15</strain>
    </source>
</reference>
<dbReference type="PANTHER" id="PTHR42788">
    <property type="entry name" value="TAURINE IMPORT ATP-BINDING PROTEIN-RELATED"/>
    <property type="match status" value="1"/>
</dbReference>
<keyword evidence="3" id="KW-0547">Nucleotide-binding</keyword>
<dbReference type="SMART" id="SM00382">
    <property type="entry name" value="AAA"/>
    <property type="match status" value="1"/>
</dbReference>
<proteinExistence type="inferred from homology"/>
<dbReference type="InterPro" id="IPR017871">
    <property type="entry name" value="ABC_transporter-like_CS"/>
</dbReference>
<dbReference type="RefSeq" id="WP_209373181.1">
    <property type="nucleotide sequence ID" value="NZ_JAGIZA010000005.1"/>
</dbReference>
<dbReference type="InterPro" id="IPR050166">
    <property type="entry name" value="ABC_transporter_ATP-bind"/>
</dbReference>
<keyword evidence="7" id="KW-1185">Reference proteome</keyword>
<dbReference type="CDD" id="cd03293">
    <property type="entry name" value="ABC_NrtD_SsuB_transporters"/>
    <property type="match status" value="1"/>
</dbReference>
<evidence type="ECO:0000256" key="3">
    <source>
        <dbReference type="ARBA" id="ARBA00022741"/>
    </source>
</evidence>
<name>A0A940N0P2_9PROT</name>
<dbReference type="AlphaFoldDB" id="A0A940N0P2"/>
<evidence type="ECO:0000313" key="6">
    <source>
        <dbReference type="EMBL" id="MBP0493115.1"/>
    </source>
</evidence>
<dbReference type="InterPro" id="IPR003593">
    <property type="entry name" value="AAA+_ATPase"/>
</dbReference>
<keyword evidence="2" id="KW-0813">Transport</keyword>
<protein>
    <submittedName>
        <fullName evidence="6">ABC transporter ATP-binding protein</fullName>
    </submittedName>
</protein>
<comment type="similarity">
    <text evidence="1">Belongs to the ABC transporter superfamily.</text>
</comment>
<dbReference type="GO" id="GO:0016887">
    <property type="term" value="F:ATP hydrolysis activity"/>
    <property type="evidence" value="ECO:0007669"/>
    <property type="project" value="InterPro"/>
</dbReference>
<dbReference type="Proteomes" id="UP000677537">
    <property type="component" value="Unassembled WGS sequence"/>
</dbReference>
<dbReference type="Pfam" id="PF00005">
    <property type="entry name" value="ABC_tran"/>
    <property type="match status" value="1"/>
</dbReference>
<keyword evidence="4 6" id="KW-0067">ATP-binding</keyword>
<organism evidence="6 7">
    <name type="scientific">Roseomonas indoligenes</name>
    <dbReference type="NCBI Taxonomy" id="2820811"/>
    <lineage>
        <taxon>Bacteria</taxon>
        <taxon>Pseudomonadati</taxon>
        <taxon>Pseudomonadota</taxon>
        <taxon>Alphaproteobacteria</taxon>
        <taxon>Acetobacterales</taxon>
        <taxon>Roseomonadaceae</taxon>
        <taxon>Roseomonas</taxon>
    </lineage>
</organism>
<dbReference type="Gene3D" id="3.40.50.300">
    <property type="entry name" value="P-loop containing nucleotide triphosphate hydrolases"/>
    <property type="match status" value="1"/>
</dbReference>
<evidence type="ECO:0000256" key="4">
    <source>
        <dbReference type="ARBA" id="ARBA00022840"/>
    </source>
</evidence>
<feature type="domain" description="ABC transporter" evidence="5">
    <location>
        <begin position="9"/>
        <end position="242"/>
    </location>
</feature>